<dbReference type="KEGG" id="tprf:A3L09_10230"/>
<dbReference type="EMBL" id="CP014862">
    <property type="protein sequence ID" value="ASJ03608.1"/>
    <property type="molecule type" value="Genomic_DNA"/>
</dbReference>
<protein>
    <submittedName>
        <fullName evidence="2">Uncharacterized protein</fullName>
    </submittedName>
</protein>
<accession>A0A2Z2MNX2</accession>
<evidence type="ECO:0000313" key="2">
    <source>
        <dbReference type="EMBL" id="ASJ03608.1"/>
    </source>
</evidence>
<keyword evidence="1" id="KW-0472">Membrane</keyword>
<reference evidence="2 3" key="1">
    <citation type="submission" date="2016-03" db="EMBL/GenBank/DDBJ databases">
        <title>Complete genome sequence of Thermococcus profundus strain DT5432.</title>
        <authorList>
            <person name="Oger P.M."/>
        </authorList>
    </citation>
    <scope>NUCLEOTIDE SEQUENCE [LARGE SCALE GENOMIC DNA]</scope>
    <source>
        <strain evidence="2 3">DT 5432</strain>
    </source>
</reference>
<feature type="transmembrane region" description="Helical" evidence="1">
    <location>
        <begin position="111"/>
        <end position="131"/>
    </location>
</feature>
<proteinExistence type="predicted"/>
<keyword evidence="3" id="KW-1185">Reference proteome</keyword>
<feature type="transmembrane region" description="Helical" evidence="1">
    <location>
        <begin position="75"/>
        <end position="91"/>
    </location>
</feature>
<sequence>MKRRELLASITLSFILSSSIIGWTFLSIALNQKNASGILRTYTAIHLDILVPAVVYLCFGYLLGSNLNSRSLERVGIPAFLLSFFLTLAFSTPFSTVLPPCSTSAGEEDCLLQLAFITSTSLFFIVGWAVSSKGGIKGRHRKPL</sequence>
<keyword evidence="1" id="KW-1133">Transmembrane helix</keyword>
<organism evidence="2 3">
    <name type="scientific">Thermococcus profundus</name>
    <dbReference type="NCBI Taxonomy" id="49899"/>
    <lineage>
        <taxon>Archaea</taxon>
        <taxon>Methanobacteriati</taxon>
        <taxon>Methanobacteriota</taxon>
        <taxon>Thermococci</taxon>
        <taxon>Thermococcales</taxon>
        <taxon>Thermococcaceae</taxon>
        <taxon>Thermococcus</taxon>
    </lineage>
</organism>
<gene>
    <name evidence="2" type="ORF">A3L09_10230</name>
</gene>
<dbReference type="RefSeq" id="WP_088858865.1">
    <property type="nucleotide sequence ID" value="NZ_CP014862.1"/>
</dbReference>
<feature type="transmembrane region" description="Helical" evidence="1">
    <location>
        <begin position="42"/>
        <end position="63"/>
    </location>
</feature>
<evidence type="ECO:0000313" key="3">
    <source>
        <dbReference type="Proteomes" id="UP000250179"/>
    </source>
</evidence>
<keyword evidence="1" id="KW-0812">Transmembrane</keyword>
<dbReference type="Proteomes" id="UP000250179">
    <property type="component" value="Chromosome"/>
</dbReference>
<dbReference type="GeneID" id="33320796"/>
<dbReference type="AlphaFoldDB" id="A0A2Z2MNX2"/>
<evidence type="ECO:0000256" key="1">
    <source>
        <dbReference type="SAM" id="Phobius"/>
    </source>
</evidence>
<name>A0A2Z2MNX2_THEPR</name>
<feature type="transmembrane region" description="Helical" evidence="1">
    <location>
        <begin position="7"/>
        <end position="30"/>
    </location>
</feature>